<dbReference type="EMBL" id="QGKX02000996">
    <property type="protein sequence ID" value="KAF3554150.1"/>
    <property type="molecule type" value="Genomic_DNA"/>
</dbReference>
<protein>
    <submittedName>
        <fullName evidence="1">Uncharacterized protein</fullName>
    </submittedName>
</protein>
<sequence length="220" mass="24476">MFYEARDKMKNMITLKKKSDPEKFAISYHLGLKIEPSKELFTFVDCSQMSSRGIVRDLEVQIGNALVPVDVGTKIHTIDFQRCRNGVASETASIPKKVRISRIGSLRGELRGRDEGMLIDPTHRMRELDCMFSPTDPFGEFDGLLDSTHRTGELVGASGPTPPFGELDDGCFAVWDPLSEALIPHVNNDPIPVIKPQTSSRRIDDPRLIAGCHCGAEYET</sequence>
<proteinExistence type="predicted"/>
<accession>A0A8S9QUZ8</accession>
<name>A0A8S9QUZ8_BRACR</name>
<organism evidence="1 2">
    <name type="scientific">Brassica cretica</name>
    <name type="common">Mustard</name>
    <dbReference type="NCBI Taxonomy" id="69181"/>
    <lineage>
        <taxon>Eukaryota</taxon>
        <taxon>Viridiplantae</taxon>
        <taxon>Streptophyta</taxon>
        <taxon>Embryophyta</taxon>
        <taxon>Tracheophyta</taxon>
        <taxon>Spermatophyta</taxon>
        <taxon>Magnoliopsida</taxon>
        <taxon>eudicotyledons</taxon>
        <taxon>Gunneridae</taxon>
        <taxon>Pentapetalae</taxon>
        <taxon>rosids</taxon>
        <taxon>malvids</taxon>
        <taxon>Brassicales</taxon>
        <taxon>Brassicaceae</taxon>
        <taxon>Brassiceae</taxon>
        <taxon>Brassica</taxon>
    </lineage>
</organism>
<evidence type="ECO:0000313" key="2">
    <source>
        <dbReference type="Proteomes" id="UP000712600"/>
    </source>
</evidence>
<comment type="caution">
    <text evidence="1">The sequence shown here is derived from an EMBL/GenBank/DDBJ whole genome shotgun (WGS) entry which is preliminary data.</text>
</comment>
<reference evidence="1" key="1">
    <citation type="submission" date="2019-12" db="EMBL/GenBank/DDBJ databases">
        <title>Genome sequencing and annotation of Brassica cretica.</title>
        <authorList>
            <person name="Studholme D.J."/>
            <person name="Sarris P."/>
        </authorList>
    </citation>
    <scope>NUCLEOTIDE SEQUENCE</scope>
    <source>
        <strain evidence="1">PFS-109/04</strain>
        <tissue evidence="1">Leaf</tissue>
    </source>
</reference>
<dbReference type="AlphaFoldDB" id="A0A8S9QUZ8"/>
<evidence type="ECO:0000313" key="1">
    <source>
        <dbReference type="EMBL" id="KAF3554150.1"/>
    </source>
</evidence>
<dbReference type="Proteomes" id="UP000712600">
    <property type="component" value="Unassembled WGS sequence"/>
</dbReference>
<gene>
    <name evidence="1" type="ORF">F2Q69_00013719</name>
</gene>